<protein>
    <recommendedName>
        <fullName evidence="1">LYC1 C-terminal domain-containing protein</fullName>
    </recommendedName>
</protein>
<dbReference type="Pfam" id="PF22998">
    <property type="entry name" value="GNAT_LYC1-like"/>
    <property type="match status" value="1"/>
</dbReference>
<dbReference type="SUPFAM" id="SSF55729">
    <property type="entry name" value="Acyl-CoA N-acyltransferases (Nat)"/>
    <property type="match status" value="1"/>
</dbReference>
<dbReference type="InParanoid" id="A0A0H2S8P8"/>
<dbReference type="InterPro" id="IPR055100">
    <property type="entry name" value="GNAT_LYC1-like"/>
</dbReference>
<evidence type="ECO:0000259" key="1">
    <source>
        <dbReference type="Pfam" id="PF22998"/>
    </source>
</evidence>
<reference evidence="2 3" key="1">
    <citation type="submission" date="2015-04" db="EMBL/GenBank/DDBJ databases">
        <title>Complete genome sequence of Schizopora paradoxa KUC8140, a cosmopolitan wood degrader in East Asia.</title>
        <authorList>
            <consortium name="DOE Joint Genome Institute"/>
            <person name="Min B."/>
            <person name="Park H."/>
            <person name="Jang Y."/>
            <person name="Kim J.-J."/>
            <person name="Kim K.H."/>
            <person name="Pangilinan J."/>
            <person name="Lipzen A."/>
            <person name="Riley R."/>
            <person name="Grigoriev I.V."/>
            <person name="Spatafora J.W."/>
            <person name="Choi I.-G."/>
        </authorList>
    </citation>
    <scope>NUCLEOTIDE SEQUENCE [LARGE SCALE GENOMIC DNA]</scope>
    <source>
        <strain evidence="2 3">KUC8140</strain>
    </source>
</reference>
<evidence type="ECO:0000313" key="3">
    <source>
        <dbReference type="Proteomes" id="UP000053477"/>
    </source>
</evidence>
<keyword evidence="3" id="KW-1185">Reference proteome</keyword>
<feature type="domain" description="LYC1 C-terminal" evidence="1">
    <location>
        <begin position="200"/>
        <end position="389"/>
    </location>
</feature>
<organism evidence="2 3">
    <name type="scientific">Schizopora paradoxa</name>
    <dbReference type="NCBI Taxonomy" id="27342"/>
    <lineage>
        <taxon>Eukaryota</taxon>
        <taxon>Fungi</taxon>
        <taxon>Dikarya</taxon>
        <taxon>Basidiomycota</taxon>
        <taxon>Agaricomycotina</taxon>
        <taxon>Agaricomycetes</taxon>
        <taxon>Hymenochaetales</taxon>
        <taxon>Schizoporaceae</taxon>
        <taxon>Schizopora</taxon>
    </lineage>
</organism>
<dbReference type="InterPro" id="IPR053013">
    <property type="entry name" value="LAT"/>
</dbReference>
<dbReference type="OrthoDB" id="2020070at2759"/>
<gene>
    <name evidence="2" type="ORF">SCHPADRAFT_828329</name>
</gene>
<dbReference type="Gene3D" id="3.40.630.30">
    <property type="match status" value="1"/>
</dbReference>
<name>A0A0H2S8P8_9AGAM</name>
<dbReference type="Proteomes" id="UP000053477">
    <property type="component" value="Unassembled WGS sequence"/>
</dbReference>
<dbReference type="AlphaFoldDB" id="A0A0H2S8P8"/>
<dbReference type="PANTHER" id="PTHR34815:SF2">
    <property type="entry name" value="N-ACETYLTRANSFERASE DOMAIN-CONTAINING PROTEIN"/>
    <property type="match status" value="1"/>
</dbReference>
<dbReference type="EMBL" id="KQ085962">
    <property type="protein sequence ID" value="KLO13256.1"/>
    <property type="molecule type" value="Genomic_DNA"/>
</dbReference>
<dbReference type="STRING" id="27342.A0A0H2S8P8"/>
<evidence type="ECO:0000313" key="2">
    <source>
        <dbReference type="EMBL" id="KLO13256.1"/>
    </source>
</evidence>
<accession>A0A0H2S8P8</accession>
<dbReference type="InterPro" id="IPR016181">
    <property type="entry name" value="Acyl_CoA_acyltransferase"/>
</dbReference>
<sequence>MSKSLAHLSLFAATWEQTIESRKRTYPQWGRGLTEEQYRARDSQMDPMEHAAEGKLVTWVLAPRESPTTLDFKCSCETYRRKGLVKRPGSSTVEEVFGYGIASVFTPPQNRGQGYARHMMRLLHWVLAPRNEFPAFPETWGAPPPLYPGCGDASFSALYSDVGDEFYRHAGPDETSEGWIVRDPKGTIWDVAQDLSSLSSVSANGLSVQWLNEDGCKELWKNDAELMRNDLSGKTSNSALFTFLPDEGVGAFLVRRTMFFLPGWTSHTTPSKWGVKIVKSDESGGGSVMPTFATFTIDVIPAPSTLIVTRLRATEETFPLLAASLLHAGSECGVEKVEVWNLPKPMEDIAHSLNGKTETRNEHLNAFKWYGLEKSGDIEWLFNEKFCWC</sequence>
<proteinExistence type="predicted"/>
<dbReference type="PANTHER" id="PTHR34815">
    <property type="entry name" value="LYSINE ACETYLTRANSFERASE"/>
    <property type="match status" value="1"/>
</dbReference>